<accession>D8LKX4</accession>
<dbReference type="Gene3D" id="3.90.960.10">
    <property type="entry name" value="YbaK/aminoacyl-tRNA synthetase-associated domain"/>
    <property type="match status" value="1"/>
</dbReference>
<reference evidence="1 2" key="1">
    <citation type="journal article" date="2010" name="Nature">
        <title>The Ectocarpus genome and the independent evolution of multicellularity in brown algae.</title>
        <authorList>
            <person name="Cock J.M."/>
            <person name="Sterck L."/>
            <person name="Rouze P."/>
            <person name="Scornet D."/>
            <person name="Allen A.E."/>
            <person name="Amoutzias G."/>
            <person name="Anthouard V."/>
            <person name="Artiguenave F."/>
            <person name="Aury J.M."/>
            <person name="Badger J.H."/>
            <person name="Beszteri B."/>
            <person name="Billiau K."/>
            <person name="Bonnet E."/>
            <person name="Bothwell J.H."/>
            <person name="Bowler C."/>
            <person name="Boyen C."/>
            <person name="Brownlee C."/>
            <person name="Carrano C.J."/>
            <person name="Charrier B."/>
            <person name="Cho G.Y."/>
            <person name="Coelho S.M."/>
            <person name="Collen J."/>
            <person name="Corre E."/>
            <person name="Da Silva C."/>
            <person name="Delage L."/>
            <person name="Delaroque N."/>
            <person name="Dittami S.M."/>
            <person name="Doulbeau S."/>
            <person name="Elias M."/>
            <person name="Farnham G."/>
            <person name="Gachon C.M."/>
            <person name="Gschloessl B."/>
            <person name="Heesch S."/>
            <person name="Jabbari K."/>
            <person name="Jubin C."/>
            <person name="Kawai H."/>
            <person name="Kimura K."/>
            <person name="Kloareg B."/>
            <person name="Kupper F.C."/>
            <person name="Lang D."/>
            <person name="Le Bail A."/>
            <person name="Leblanc C."/>
            <person name="Lerouge P."/>
            <person name="Lohr M."/>
            <person name="Lopez P.J."/>
            <person name="Martens C."/>
            <person name="Maumus F."/>
            <person name="Michel G."/>
            <person name="Miranda-Saavedra D."/>
            <person name="Morales J."/>
            <person name="Moreau H."/>
            <person name="Motomura T."/>
            <person name="Nagasato C."/>
            <person name="Napoli C.A."/>
            <person name="Nelson D.R."/>
            <person name="Nyvall-Collen P."/>
            <person name="Peters A.F."/>
            <person name="Pommier C."/>
            <person name="Potin P."/>
            <person name="Poulain J."/>
            <person name="Quesneville H."/>
            <person name="Read B."/>
            <person name="Rensing S.A."/>
            <person name="Ritter A."/>
            <person name="Rousvoal S."/>
            <person name="Samanta M."/>
            <person name="Samson G."/>
            <person name="Schroeder D.C."/>
            <person name="Segurens B."/>
            <person name="Strittmatter M."/>
            <person name="Tonon T."/>
            <person name="Tregear J.W."/>
            <person name="Valentin K."/>
            <person name="von Dassow P."/>
            <person name="Yamagishi T."/>
            <person name="Van de Peer Y."/>
            <person name="Wincker P."/>
        </authorList>
    </citation>
    <scope>NUCLEOTIDE SEQUENCE [LARGE SCALE GENOMIC DNA]</scope>
    <source>
        <strain evidence="2">Ec32 / CCAP1310/4</strain>
    </source>
</reference>
<sequence length="201" mass="22377">MGDIAKDDQVSDQTLQLIARRAVAIERRLRGEPPDLTDPIERVKEHCHRVGATSVRYKWVPHGYYDTPLEERAKELGSEPGQLCKTMIMENKAFDENDPTIERFYLVVVQYAARLSSQKISAAVMRMMKHSSRGRCNLQVSPEEAVLALRPSFLWMGAGHPLLKLGVSTEDLVKKLGATVADISVPRDGPGAADDDEGTYD</sequence>
<evidence type="ECO:0000313" key="2">
    <source>
        <dbReference type="Proteomes" id="UP000002630"/>
    </source>
</evidence>
<organism evidence="1 2">
    <name type="scientific">Ectocarpus siliculosus</name>
    <name type="common">Brown alga</name>
    <name type="synonym">Conferva siliculosa</name>
    <dbReference type="NCBI Taxonomy" id="2880"/>
    <lineage>
        <taxon>Eukaryota</taxon>
        <taxon>Sar</taxon>
        <taxon>Stramenopiles</taxon>
        <taxon>Ochrophyta</taxon>
        <taxon>PX clade</taxon>
        <taxon>Phaeophyceae</taxon>
        <taxon>Ectocarpales</taxon>
        <taxon>Ectocarpaceae</taxon>
        <taxon>Ectocarpus</taxon>
    </lineage>
</organism>
<dbReference type="GO" id="GO:0002161">
    <property type="term" value="F:aminoacyl-tRNA deacylase activity"/>
    <property type="evidence" value="ECO:0007669"/>
    <property type="project" value="InterPro"/>
</dbReference>
<dbReference type="Proteomes" id="UP000002630">
    <property type="component" value="Unassembled WGS sequence"/>
</dbReference>
<dbReference type="InterPro" id="IPR036754">
    <property type="entry name" value="YbaK/aa-tRNA-synt-asso_dom_sf"/>
</dbReference>
<dbReference type="InParanoid" id="D8LKX4"/>
<name>D8LKX4_ECTSI</name>
<dbReference type="EMBL" id="FN649760">
    <property type="protein sequence ID" value="CBN80107.1"/>
    <property type="molecule type" value="Genomic_DNA"/>
</dbReference>
<dbReference type="AlphaFoldDB" id="D8LKX4"/>
<evidence type="ECO:0000313" key="1">
    <source>
        <dbReference type="EMBL" id="CBN80107.1"/>
    </source>
</evidence>
<dbReference type="STRING" id="2880.D8LKX4"/>
<dbReference type="SUPFAM" id="SSF55826">
    <property type="entry name" value="YbaK/ProRS associated domain"/>
    <property type="match status" value="1"/>
</dbReference>
<gene>
    <name evidence="1" type="ORF">Esi_0031_0102</name>
</gene>
<proteinExistence type="predicted"/>
<keyword evidence="2" id="KW-1185">Reference proteome</keyword>
<dbReference type="OrthoDB" id="1058301at2759"/>
<protein>
    <submittedName>
        <fullName evidence="1">Uncharacterized protein</fullName>
    </submittedName>
</protein>
<dbReference type="PANTHER" id="PTHR30411">
    <property type="entry name" value="CYTOPLASMIC PROTEIN"/>
    <property type="match status" value="1"/>
</dbReference>
<dbReference type="PANTHER" id="PTHR30411:SF4">
    <property type="entry name" value="YBAK_AMINOACYL-TRNA SYNTHETASE-ASSOCIATED DOMAIN-CONTAINING PROTEIN"/>
    <property type="match status" value="1"/>
</dbReference>